<dbReference type="AlphaFoldDB" id="A0A4Y2N219"/>
<reference evidence="1 2" key="1">
    <citation type="journal article" date="2019" name="Sci. Rep.">
        <title>Orb-weaving spider Araneus ventricosus genome elucidates the spidroin gene catalogue.</title>
        <authorList>
            <person name="Kono N."/>
            <person name="Nakamura H."/>
            <person name="Ohtoshi R."/>
            <person name="Moran D.A.P."/>
            <person name="Shinohara A."/>
            <person name="Yoshida Y."/>
            <person name="Fujiwara M."/>
            <person name="Mori M."/>
            <person name="Tomita M."/>
            <person name="Arakawa K."/>
        </authorList>
    </citation>
    <scope>NUCLEOTIDE SEQUENCE [LARGE SCALE GENOMIC DNA]</scope>
</reference>
<sequence length="116" mass="12984">MVWSIRSSPSATKLFSQEPTNYTSPVTGCFMILAFIKMDIHGETTPSQINGMVALHAVPIFSPSVYVGHSERLHSSGHSNPLGLLRLLLFSLLKWDLSIPLRFPPPWVYMLLFSLL</sequence>
<name>A0A4Y2N219_ARAVE</name>
<organism evidence="1 2">
    <name type="scientific">Araneus ventricosus</name>
    <name type="common">Orbweaver spider</name>
    <name type="synonym">Epeira ventricosa</name>
    <dbReference type="NCBI Taxonomy" id="182803"/>
    <lineage>
        <taxon>Eukaryota</taxon>
        <taxon>Metazoa</taxon>
        <taxon>Ecdysozoa</taxon>
        <taxon>Arthropoda</taxon>
        <taxon>Chelicerata</taxon>
        <taxon>Arachnida</taxon>
        <taxon>Araneae</taxon>
        <taxon>Araneomorphae</taxon>
        <taxon>Entelegynae</taxon>
        <taxon>Araneoidea</taxon>
        <taxon>Araneidae</taxon>
        <taxon>Araneus</taxon>
    </lineage>
</organism>
<evidence type="ECO:0000313" key="2">
    <source>
        <dbReference type="Proteomes" id="UP000499080"/>
    </source>
</evidence>
<dbReference type="EMBL" id="BGPR01125625">
    <property type="protein sequence ID" value="GBN32674.1"/>
    <property type="molecule type" value="Genomic_DNA"/>
</dbReference>
<proteinExistence type="predicted"/>
<dbReference type="Proteomes" id="UP000499080">
    <property type="component" value="Unassembled WGS sequence"/>
</dbReference>
<keyword evidence="2" id="KW-1185">Reference proteome</keyword>
<gene>
    <name evidence="1" type="ORF">AVEN_183680_1</name>
</gene>
<protein>
    <submittedName>
        <fullName evidence="1">Uncharacterized protein</fullName>
    </submittedName>
</protein>
<accession>A0A4Y2N219</accession>
<evidence type="ECO:0000313" key="1">
    <source>
        <dbReference type="EMBL" id="GBN32674.1"/>
    </source>
</evidence>
<comment type="caution">
    <text evidence="1">The sequence shown here is derived from an EMBL/GenBank/DDBJ whole genome shotgun (WGS) entry which is preliminary data.</text>
</comment>